<feature type="chain" id="PRO_5014195293" description="C-type lectin domain-containing protein" evidence="18">
    <location>
        <begin position="20"/>
        <end position="242"/>
    </location>
</feature>
<evidence type="ECO:0000256" key="10">
    <source>
        <dbReference type="ARBA" id="ARBA00022837"/>
    </source>
</evidence>
<evidence type="ECO:0000259" key="19">
    <source>
        <dbReference type="PROSITE" id="PS50041"/>
    </source>
</evidence>
<dbReference type="InterPro" id="IPR018378">
    <property type="entry name" value="C-type_lectin_CS"/>
</dbReference>
<dbReference type="GO" id="GO:0008083">
    <property type="term" value="F:growth factor activity"/>
    <property type="evidence" value="ECO:0007669"/>
    <property type="project" value="TreeGrafter"/>
</dbReference>
<evidence type="ECO:0000256" key="5">
    <source>
        <dbReference type="ARBA" id="ARBA00022530"/>
    </source>
</evidence>
<proteinExistence type="inferred from homology"/>
<dbReference type="FunFam" id="3.10.100.10:FF:000056">
    <property type="entry name" value="Pulmonary surfactant-associated protein A"/>
    <property type="match status" value="1"/>
</dbReference>
<dbReference type="InParanoid" id="G1RID5"/>
<dbReference type="GeneTree" id="ENSGT00940000156653"/>
<feature type="compositionally biased region" description="Basic and acidic residues" evidence="17">
    <location>
        <begin position="85"/>
        <end position="97"/>
    </location>
</feature>
<keyword evidence="4" id="KW-0964">Secreted</keyword>
<keyword evidence="14" id="KW-1015">Disulfide bond</keyword>
<feature type="domain" description="C-type lectin" evidence="19">
    <location>
        <begin position="133"/>
        <end position="241"/>
    </location>
</feature>
<evidence type="ECO:0000256" key="16">
    <source>
        <dbReference type="ARBA" id="ARBA00038230"/>
    </source>
</evidence>
<feature type="compositionally biased region" description="Basic and acidic residues" evidence="17">
    <location>
        <begin position="42"/>
        <end position="51"/>
    </location>
</feature>
<evidence type="ECO:0000256" key="8">
    <source>
        <dbReference type="ARBA" id="ARBA00022729"/>
    </source>
</evidence>
<keyword evidence="6" id="KW-0399">Innate immunity</keyword>
<keyword evidence="9" id="KW-0430">Lectin</keyword>
<keyword evidence="13" id="KW-0176">Collagen</keyword>
<keyword evidence="5" id="KW-0272">Extracellular matrix</keyword>
<keyword evidence="15" id="KW-0325">Glycoprotein</keyword>
<dbReference type="GO" id="GO:0005581">
    <property type="term" value="C:collagen trimer"/>
    <property type="evidence" value="ECO:0007669"/>
    <property type="project" value="UniProtKB-KW"/>
</dbReference>
<dbReference type="InterPro" id="IPR033990">
    <property type="entry name" value="Collectin_CTLD"/>
</dbReference>
<evidence type="ECO:0000256" key="15">
    <source>
        <dbReference type="ARBA" id="ARBA00023180"/>
    </source>
</evidence>
<evidence type="ECO:0000256" key="2">
    <source>
        <dbReference type="ARBA" id="ARBA00004498"/>
    </source>
</evidence>
<dbReference type="PROSITE" id="PS00615">
    <property type="entry name" value="C_TYPE_LECTIN_1"/>
    <property type="match status" value="1"/>
</dbReference>
<evidence type="ECO:0000256" key="14">
    <source>
        <dbReference type="ARBA" id="ARBA00023157"/>
    </source>
</evidence>
<dbReference type="Gene3D" id="3.10.100.10">
    <property type="entry name" value="Mannose-Binding Protein A, subunit A"/>
    <property type="match status" value="1"/>
</dbReference>
<evidence type="ECO:0000256" key="12">
    <source>
        <dbReference type="ARBA" id="ARBA00023035"/>
    </source>
</evidence>
<evidence type="ECO:0000256" key="9">
    <source>
        <dbReference type="ARBA" id="ARBA00022734"/>
    </source>
</evidence>
<evidence type="ECO:0000313" key="20">
    <source>
        <dbReference type="Ensembl" id="ENSNLEP00000012991.3"/>
    </source>
</evidence>
<dbReference type="GO" id="GO:0045087">
    <property type="term" value="P:innate immune response"/>
    <property type="evidence" value="ECO:0007669"/>
    <property type="project" value="UniProtKB-KW"/>
</dbReference>
<evidence type="ECO:0000313" key="21">
    <source>
        <dbReference type="Proteomes" id="UP000001073"/>
    </source>
</evidence>
<dbReference type="GO" id="GO:0005615">
    <property type="term" value="C:extracellular space"/>
    <property type="evidence" value="ECO:0007669"/>
    <property type="project" value="TreeGrafter"/>
</dbReference>
<reference evidence="20" key="2">
    <citation type="submission" date="2025-08" db="UniProtKB">
        <authorList>
            <consortium name="Ensembl"/>
        </authorList>
    </citation>
    <scope>IDENTIFICATION</scope>
</reference>
<keyword evidence="21" id="KW-1185">Reference proteome</keyword>
<dbReference type="SUPFAM" id="SSF56436">
    <property type="entry name" value="C-type lectin-like"/>
    <property type="match status" value="1"/>
</dbReference>
<dbReference type="Ensembl" id="ENSNLET00000013628.3">
    <property type="protein sequence ID" value="ENSNLEP00000012991.3"/>
    <property type="gene ID" value="ENSNLEG00000010694.3"/>
</dbReference>
<feature type="signal peptide" evidence="18">
    <location>
        <begin position="1"/>
        <end position="19"/>
    </location>
</feature>
<reference evidence="20 21" key="1">
    <citation type="submission" date="2012-10" db="EMBL/GenBank/DDBJ databases">
        <authorList>
            <consortium name="Gibbon Genome Sequencing Consortium"/>
        </authorList>
    </citation>
    <scope>NUCLEOTIDE SEQUENCE [LARGE SCALE GENOMIC DNA]</scope>
</reference>
<evidence type="ECO:0000256" key="18">
    <source>
        <dbReference type="SAM" id="SignalP"/>
    </source>
</evidence>
<dbReference type="GO" id="GO:0005537">
    <property type="term" value="F:D-mannose binding"/>
    <property type="evidence" value="ECO:0007669"/>
    <property type="project" value="UniProtKB-KW"/>
</dbReference>
<sequence length="242" mass="25398">MWLCPLALTLILMAASGAACEVKDVCVGSPGIPGTPGSHGLPGRDGRDGVKGDPGPPGPMGPPGDMQCPSGNDGLPGAPGVPGECGEKGEPGERGPPGDDPEVSYTGVMGVRQTLQVPQGLQGSIMTIGEKIFSTNGQSVTFDAIQEACARAGGRIAVPRSPEENEAIASFVKKYNTYAYVGLTEGPRPGDFRYSDGTPVNYTNWYPGEPAGRGKEQCVEMYTDGQWNDRNCLQYRLTICEF</sequence>
<keyword evidence="7" id="KW-0305">Gaseous exchange</keyword>
<dbReference type="EMBL" id="ADFV01082178">
    <property type="status" value="NOT_ANNOTATED_CDS"/>
    <property type="molecule type" value="Genomic_DNA"/>
</dbReference>
<organism evidence="20 21">
    <name type="scientific">Nomascus leucogenys</name>
    <name type="common">Northern white-cheeked gibbon</name>
    <name type="synonym">Hylobates leucogenys</name>
    <dbReference type="NCBI Taxonomy" id="61853"/>
    <lineage>
        <taxon>Eukaryota</taxon>
        <taxon>Metazoa</taxon>
        <taxon>Chordata</taxon>
        <taxon>Craniata</taxon>
        <taxon>Vertebrata</taxon>
        <taxon>Euteleostomi</taxon>
        <taxon>Mammalia</taxon>
        <taxon>Eutheria</taxon>
        <taxon>Euarchontoglires</taxon>
        <taxon>Primates</taxon>
        <taxon>Haplorrhini</taxon>
        <taxon>Catarrhini</taxon>
        <taxon>Hylobatidae</taxon>
        <taxon>Nomascus</taxon>
    </lineage>
</organism>
<dbReference type="EMBL" id="ADFV01082179">
    <property type="status" value="NOT_ANNOTATED_CDS"/>
    <property type="molecule type" value="Genomic_DNA"/>
</dbReference>
<dbReference type="SMART" id="SM00034">
    <property type="entry name" value="CLECT"/>
    <property type="match status" value="1"/>
</dbReference>
<evidence type="ECO:0000256" key="1">
    <source>
        <dbReference type="ARBA" id="ARBA00004364"/>
    </source>
</evidence>
<dbReference type="InterPro" id="IPR016187">
    <property type="entry name" value="CTDL_fold"/>
</dbReference>
<reference evidence="20" key="3">
    <citation type="submission" date="2025-09" db="UniProtKB">
        <authorList>
            <consortium name="Ensembl"/>
        </authorList>
    </citation>
    <scope>IDENTIFICATION</scope>
</reference>
<evidence type="ECO:0000256" key="6">
    <source>
        <dbReference type="ARBA" id="ARBA00022588"/>
    </source>
</evidence>
<comment type="subcellular location">
    <subcellularLocation>
        <location evidence="2">Secreted</location>
        <location evidence="2">Extracellular space</location>
        <location evidence="2">Extracellular matrix</location>
    </subcellularLocation>
    <subcellularLocation>
        <location evidence="1">Secreted</location>
        <location evidence="1">Extracellular space</location>
        <location evidence="1">Surface film</location>
    </subcellularLocation>
</comment>
<protein>
    <recommendedName>
        <fullName evidence="19">C-type lectin domain-containing protein</fullName>
    </recommendedName>
</protein>
<dbReference type="GO" id="GO:0042599">
    <property type="term" value="C:lamellar body"/>
    <property type="evidence" value="ECO:0007669"/>
    <property type="project" value="UniProtKB-ARBA"/>
</dbReference>
<dbReference type="FunCoup" id="G1RID5">
    <property type="interactions" value="222"/>
</dbReference>
<dbReference type="OMA" id="NWHRNEP"/>
<dbReference type="STRING" id="61853.ENSNLEP00000012991"/>
<dbReference type="AlphaFoldDB" id="G1RID5"/>
<evidence type="ECO:0000256" key="4">
    <source>
        <dbReference type="ARBA" id="ARBA00022525"/>
    </source>
</evidence>
<dbReference type="Pfam" id="PF00059">
    <property type="entry name" value="Lectin_C"/>
    <property type="match status" value="1"/>
</dbReference>
<dbReference type="Proteomes" id="UP000001073">
    <property type="component" value="Chromosome 18"/>
</dbReference>
<dbReference type="eggNOG" id="KOG4297">
    <property type="taxonomic scope" value="Eukaryota"/>
</dbReference>
<keyword evidence="12" id="KW-0465">Mannose-binding</keyword>
<keyword evidence="10" id="KW-0106">Calcium</keyword>
<evidence type="ECO:0000256" key="17">
    <source>
        <dbReference type="SAM" id="MobiDB-lite"/>
    </source>
</evidence>
<evidence type="ECO:0000256" key="7">
    <source>
        <dbReference type="ARBA" id="ARBA00022713"/>
    </source>
</evidence>
<evidence type="ECO:0000256" key="3">
    <source>
        <dbReference type="ARBA" id="ARBA00022439"/>
    </source>
</evidence>
<keyword evidence="3" id="KW-0767">Surface film</keyword>
<name>G1RID5_NOMLE</name>
<keyword evidence="8 18" id="KW-0732">Signal</keyword>
<dbReference type="InterPro" id="IPR051663">
    <property type="entry name" value="CLec_Tetranectin-domain"/>
</dbReference>
<feature type="region of interest" description="Disordered" evidence="17">
    <location>
        <begin position="33"/>
        <end position="105"/>
    </location>
</feature>
<dbReference type="PANTHER" id="PTHR22799:SF1">
    <property type="entry name" value="C-TYPE LECTIN DOMAIN FAMILY 11 MEMBER A"/>
    <property type="match status" value="1"/>
</dbReference>
<dbReference type="GO" id="GO:0007585">
    <property type="term" value="P:respiratory gaseous exchange by respiratory system"/>
    <property type="evidence" value="ECO:0007669"/>
    <property type="project" value="UniProtKB-KW"/>
</dbReference>
<dbReference type="InterPro" id="IPR001304">
    <property type="entry name" value="C-type_lectin-like"/>
</dbReference>
<keyword evidence="11" id="KW-0391">Immunity</keyword>
<dbReference type="GO" id="GO:0001503">
    <property type="term" value="P:ossification"/>
    <property type="evidence" value="ECO:0007669"/>
    <property type="project" value="TreeGrafter"/>
</dbReference>
<evidence type="ECO:0000256" key="13">
    <source>
        <dbReference type="ARBA" id="ARBA00023119"/>
    </source>
</evidence>
<dbReference type="CDD" id="cd03591">
    <property type="entry name" value="CLECT_collectin_like"/>
    <property type="match status" value="1"/>
</dbReference>
<evidence type="ECO:0000256" key="11">
    <source>
        <dbReference type="ARBA" id="ARBA00022859"/>
    </source>
</evidence>
<gene>
    <name evidence="20" type="primary">LOC100590566</name>
</gene>
<dbReference type="GO" id="GO:0045334">
    <property type="term" value="C:clathrin-coated endocytic vesicle"/>
    <property type="evidence" value="ECO:0007669"/>
    <property type="project" value="UniProtKB-ARBA"/>
</dbReference>
<dbReference type="PROSITE" id="PS50041">
    <property type="entry name" value="C_TYPE_LECTIN_2"/>
    <property type="match status" value="1"/>
</dbReference>
<comment type="similarity">
    <text evidence="16">Belongs to the SFTPA family.</text>
</comment>
<accession>G1RID5</accession>
<dbReference type="InterPro" id="IPR016186">
    <property type="entry name" value="C-type_lectin-like/link_sf"/>
</dbReference>
<dbReference type="PANTHER" id="PTHR22799">
    <property type="entry name" value="TETRANECTIN-RELATED"/>
    <property type="match status" value="1"/>
</dbReference>
<dbReference type="HOGENOM" id="CLU_049894_3_0_1"/>